<dbReference type="PROSITE" id="PS01047">
    <property type="entry name" value="HMA_1"/>
    <property type="match status" value="2"/>
</dbReference>
<keyword evidence="4 20" id="KW-1003">Cell membrane</keyword>
<evidence type="ECO:0000256" key="2">
    <source>
        <dbReference type="ARBA" id="ARBA00006024"/>
    </source>
</evidence>
<dbReference type="SUPFAM" id="SSF81665">
    <property type="entry name" value="Calcium ATPase, transmembrane domain M"/>
    <property type="match status" value="1"/>
</dbReference>
<evidence type="ECO:0000256" key="19">
    <source>
        <dbReference type="ARBA" id="ARBA00049289"/>
    </source>
</evidence>
<evidence type="ECO:0000259" key="21">
    <source>
        <dbReference type="PROSITE" id="PS50846"/>
    </source>
</evidence>
<keyword evidence="15" id="KW-0186">Copper</keyword>
<dbReference type="PRINTS" id="PR00119">
    <property type="entry name" value="CATATPASE"/>
</dbReference>
<feature type="transmembrane region" description="Helical" evidence="20">
    <location>
        <begin position="194"/>
        <end position="213"/>
    </location>
</feature>
<keyword evidence="13" id="KW-1278">Translocase</keyword>
<dbReference type="InterPro" id="IPR023214">
    <property type="entry name" value="HAD_sf"/>
</dbReference>
<comment type="catalytic activity">
    <reaction evidence="18">
        <text>Cu(2+)(in) + ATP + H2O = Cu(2+)(out) + ADP + phosphate + H(+)</text>
        <dbReference type="Rhea" id="RHEA:10376"/>
        <dbReference type="ChEBI" id="CHEBI:15377"/>
        <dbReference type="ChEBI" id="CHEBI:15378"/>
        <dbReference type="ChEBI" id="CHEBI:29036"/>
        <dbReference type="ChEBI" id="CHEBI:30616"/>
        <dbReference type="ChEBI" id="CHEBI:43474"/>
        <dbReference type="ChEBI" id="CHEBI:456216"/>
        <dbReference type="EC" id="7.2.2.9"/>
    </reaction>
</comment>
<dbReference type="InterPro" id="IPR018303">
    <property type="entry name" value="ATPase_P-typ_P_site"/>
</dbReference>
<feature type="transmembrane region" description="Helical" evidence="20">
    <location>
        <begin position="132"/>
        <end position="152"/>
    </location>
</feature>
<keyword evidence="7 20" id="KW-0479">Metal-binding</keyword>
<evidence type="ECO:0000256" key="4">
    <source>
        <dbReference type="ARBA" id="ARBA00022475"/>
    </source>
</evidence>
<dbReference type="PATRIC" id="fig|1286635.3.peg.453"/>
<evidence type="ECO:0000256" key="18">
    <source>
        <dbReference type="ARBA" id="ARBA00047424"/>
    </source>
</evidence>
<dbReference type="Pfam" id="PF00122">
    <property type="entry name" value="E1-E2_ATPase"/>
    <property type="match status" value="1"/>
</dbReference>
<keyword evidence="8" id="KW-0677">Repeat</keyword>
<keyword evidence="10" id="KW-0187">Copper transport</keyword>
<comment type="caution">
    <text evidence="22">The sequence shown here is derived from an EMBL/GenBank/DDBJ whole genome shotgun (WGS) entry which is preliminary data.</text>
</comment>
<evidence type="ECO:0000256" key="7">
    <source>
        <dbReference type="ARBA" id="ARBA00022723"/>
    </source>
</evidence>
<dbReference type="Proteomes" id="UP000014216">
    <property type="component" value="Unassembled WGS sequence"/>
</dbReference>
<evidence type="ECO:0000256" key="11">
    <source>
        <dbReference type="ARBA" id="ARBA00022840"/>
    </source>
</evidence>
<dbReference type="InterPro" id="IPR036412">
    <property type="entry name" value="HAD-like_sf"/>
</dbReference>
<dbReference type="InterPro" id="IPR008250">
    <property type="entry name" value="ATPase_P-typ_transduc_dom_A_sf"/>
</dbReference>
<dbReference type="InterPro" id="IPR023299">
    <property type="entry name" value="ATPase_P-typ_cyto_dom_N"/>
</dbReference>
<dbReference type="Pfam" id="PF00403">
    <property type="entry name" value="HMA"/>
    <property type="match status" value="2"/>
</dbReference>
<evidence type="ECO:0000256" key="5">
    <source>
        <dbReference type="ARBA" id="ARBA00022553"/>
    </source>
</evidence>
<dbReference type="CDD" id="cd00371">
    <property type="entry name" value="HMA"/>
    <property type="match status" value="2"/>
</dbReference>
<keyword evidence="3" id="KW-0813">Transport</keyword>
<dbReference type="InterPro" id="IPR036163">
    <property type="entry name" value="HMA_dom_sf"/>
</dbReference>
<evidence type="ECO:0000256" key="9">
    <source>
        <dbReference type="ARBA" id="ARBA00022741"/>
    </source>
</evidence>
<name>S0G337_9BACT</name>
<dbReference type="SFLD" id="SFLDF00027">
    <property type="entry name" value="p-type_atpase"/>
    <property type="match status" value="1"/>
</dbReference>
<evidence type="ECO:0000256" key="16">
    <source>
        <dbReference type="ARBA" id="ARBA00023065"/>
    </source>
</evidence>
<dbReference type="Pfam" id="PF00702">
    <property type="entry name" value="Hydrolase"/>
    <property type="match status" value="1"/>
</dbReference>
<keyword evidence="6 20" id="KW-0812">Transmembrane</keyword>
<dbReference type="GO" id="GO:0005886">
    <property type="term" value="C:plasma membrane"/>
    <property type="evidence" value="ECO:0007669"/>
    <property type="project" value="UniProtKB-SubCell"/>
</dbReference>
<feature type="transmembrane region" description="Helical" evidence="20">
    <location>
        <begin position="378"/>
        <end position="399"/>
    </location>
</feature>
<dbReference type="InterPro" id="IPR006121">
    <property type="entry name" value="HMA_dom"/>
</dbReference>
<dbReference type="GO" id="GO:0140581">
    <property type="term" value="F:P-type monovalent copper transporter activity"/>
    <property type="evidence" value="ECO:0007669"/>
    <property type="project" value="UniProtKB-EC"/>
</dbReference>
<dbReference type="CDD" id="cd02094">
    <property type="entry name" value="P-type_ATPase_Cu-like"/>
    <property type="match status" value="1"/>
</dbReference>
<dbReference type="AlphaFoldDB" id="S0G337"/>
<sequence length="837" mass="87926">MDMETRQFKIDGMTCAACVRRVENAIKDVSGVSSASVNLATEKAQVAYEPGQTKEAAIIHAVAAAGYGLAPVDENSDPDLDAAKKEKERKQEYLRLIISIGFAIPLVFVAMAEMVGISLPAFINPGQSPGTFALVQLMLTLPIVLAGFHFYTRGFPALFKGHPNMDSLIAIGTTAAITYSAVNTVLIFTGRTEYVMNLYYETAGVIIALIKVGKYMETVSKGRTSGAIKELMGLAPKTAIVVRNGKEAVIPIEDVAVGDELIVRPGEKIAVDGTVTDGHTSVDESMLTGESIPVEKNQGDTVTGASINQNGTIRYRADKVGKDTALARIIQLVEEAQGSKAPIARMADIISSYFVPVVIGIALVSAGAWLIGGAGVTFSLKIFIAVLVIACPCALGLATPTAIMVGTGRGASLGVLIKGGQPLETAGRIHTIVLDKTGTITEGKPRVTDIKALNGFEESDILQLAASAEKGSEHSLGAAVVAESEKLKLAFLPATGFSAVPGRGITVTVDQKDLMFGNLAFMKENQVMDADLPEADVLSGQGKTVMYLAMDQKLAGIIAVADVVKPDSAAAIARLQKMGLKTVMLTGDNELTAQAIAKQVNIDQVVSQVMPGDKADQVKQLQADGTRVAMVGDGINDAPALAQADLGFAIGSGTDVAMESAGIVLMQNSLAGVVTAIDLSRATLRNIKQNLFWAFFYNCAGIPLAAGLFHLFGGPTLNPMFAAGAMALSSVSVVTNALRLKNFKPTLEPGVPAQSIEPATKETPMKTLIKIDGMSCMHCAKSVTDRLNALEGITSTKVNLEQKQAVVESKQPVDKDLVTRTITDAGYTVTGFEAPPE</sequence>
<dbReference type="FunFam" id="3.40.50.1000:FF:000144">
    <property type="entry name" value="copper-transporting ATPase 1 isoform X2"/>
    <property type="match status" value="1"/>
</dbReference>
<evidence type="ECO:0000256" key="3">
    <source>
        <dbReference type="ARBA" id="ARBA00022448"/>
    </source>
</evidence>
<proteinExistence type="inferred from homology"/>
<dbReference type="EC" id="3.6.3.4" evidence="22"/>
<dbReference type="PANTHER" id="PTHR43520:SF8">
    <property type="entry name" value="P-TYPE CU(+) TRANSPORTER"/>
    <property type="match status" value="1"/>
</dbReference>
<feature type="domain" description="HMA" evidence="21">
    <location>
        <begin position="765"/>
        <end position="830"/>
    </location>
</feature>
<comment type="catalytic activity">
    <reaction evidence="19">
        <text>Cu(+)(in) + ATP + H2O = Cu(+)(out) + ADP + phosphate + H(+)</text>
        <dbReference type="Rhea" id="RHEA:25792"/>
        <dbReference type="ChEBI" id="CHEBI:15377"/>
        <dbReference type="ChEBI" id="CHEBI:15378"/>
        <dbReference type="ChEBI" id="CHEBI:30616"/>
        <dbReference type="ChEBI" id="CHEBI:43474"/>
        <dbReference type="ChEBI" id="CHEBI:49552"/>
        <dbReference type="ChEBI" id="CHEBI:456216"/>
        <dbReference type="EC" id="7.2.2.8"/>
    </reaction>
</comment>
<keyword evidence="9 20" id="KW-0547">Nucleotide-binding</keyword>
<dbReference type="SUPFAM" id="SSF55008">
    <property type="entry name" value="HMA, heavy metal-associated domain"/>
    <property type="match status" value="2"/>
</dbReference>
<keyword evidence="12" id="KW-0460">Magnesium</keyword>
<keyword evidence="17 20" id="KW-0472">Membrane</keyword>
<dbReference type="SUPFAM" id="SSF56784">
    <property type="entry name" value="HAD-like"/>
    <property type="match status" value="1"/>
</dbReference>
<comment type="similarity">
    <text evidence="2 20">Belongs to the cation transport ATPase (P-type) (TC 3.A.3) family. Type IB subfamily.</text>
</comment>
<dbReference type="PROSITE" id="PS50846">
    <property type="entry name" value="HMA_2"/>
    <property type="match status" value="2"/>
</dbReference>
<dbReference type="FunFam" id="2.70.150.10:FF:000002">
    <property type="entry name" value="Copper-transporting ATPase 1, putative"/>
    <property type="match status" value="1"/>
</dbReference>
<evidence type="ECO:0000256" key="6">
    <source>
        <dbReference type="ARBA" id="ARBA00022692"/>
    </source>
</evidence>
<keyword evidence="16" id="KW-0406">Ion transport</keyword>
<feature type="domain" description="HMA" evidence="21">
    <location>
        <begin position="4"/>
        <end position="70"/>
    </location>
</feature>
<dbReference type="SFLD" id="SFLDG00002">
    <property type="entry name" value="C1.7:_P-type_atpase_like"/>
    <property type="match status" value="1"/>
</dbReference>
<feature type="transmembrane region" description="Helical" evidence="20">
    <location>
        <begin position="353"/>
        <end position="372"/>
    </location>
</feature>
<dbReference type="InterPro" id="IPR023298">
    <property type="entry name" value="ATPase_P-typ_TM_dom_sf"/>
</dbReference>
<dbReference type="OrthoDB" id="5496529at2"/>
<dbReference type="SFLD" id="SFLDS00003">
    <property type="entry name" value="Haloacid_Dehalogenase"/>
    <property type="match status" value="1"/>
</dbReference>
<keyword evidence="22" id="KW-0378">Hydrolase</keyword>
<keyword evidence="11 20" id="KW-0067">ATP-binding</keyword>
<dbReference type="InterPro" id="IPR044492">
    <property type="entry name" value="P_typ_ATPase_HD_dom"/>
</dbReference>
<dbReference type="PROSITE" id="PS00154">
    <property type="entry name" value="ATPASE_E1_E2"/>
    <property type="match status" value="1"/>
</dbReference>
<dbReference type="NCBIfam" id="TIGR01525">
    <property type="entry name" value="ATPase-IB_hvy"/>
    <property type="match status" value="1"/>
</dbReference>
<dbReference type="PRINTS" id="PR00943">
    <property type="entry name" value="CUATPASE"/>
</dbReference>
<dbReference type="GO" id="GO:0005524">
    <property type="term" value="F:ATP binding"/>
    <property type="evidence" value="ECO:0007669"/>
    <property type="project" value="UniProtKB-UniRule"/>
</dbReference>
<dbReference type="EMBL" id="APJX01000001">
    <property type="protein sequence ID" value="EMS81290.1"/>
    <property type="molecule type" value="Genomic_DNA"/>
</dbReference>
<protein>
    <submittedName>
        <fullName evidence="22">Copper-exporting P-type ATPase A</fullName>
        <ecNumber evidence="22">3.6.3.4</ecNumber>
    </submittedName>
</protein>
<evidence type="ECO:0000256" key="10">
    <source>
        <dbReference type="ARBA" id="ARBA00022796"/>
    </source>
</evidence>
<dbReference type="InterPro" id="IPR027256">
    <property type="entry name" value="P-typ_ATPase_IB"/>
</dbReference>
<accession>S0G337</accession>
<dbReference type="Gene3D" id="3.40.1110.10">
    <property type="entry name" value="Calcium-transporting ATPase, cytoplasmic domain N"/>
    <property type="match status" value="1"/>
</dbReference>
<keyword evidence="14 20" id="KW-1133">Transmembrane helix</keyword>
<evidence type="ECO:0000256" key="15">
    <source>
        <dbReference type="ARBA" id="ARBA00023008"/>
    </source>
</evidence>
<dbReference type="FunFam" id="3.30.70.100:FF:000005">
    <property type="entry name" value="Copper-exporting P-type ATPase A"/>
    <property type="match status" value="1"/>
</dbReference>
<dbReference type="Gene3D" id="2.70.150.10">
    <property type="entry name" value="Calcium-transporting ATPase, cytoplasmic transduction domain A"/>
    <property type="match status" value="1"/>
</dbReference>
<dbReference type="Gene3D" id="3.30.70.100">
    <property type="match status" value="2"/>
</dbReference>
<evidence type="ECO:0000313" key="23">
    <source>
        <dbReference type="Proteomes" id="UP000014216"/>
    </source>
</evidence>
<reference evidence="22 23" key="1">
    <citation type="journal article" date="2013" name="Genome Announc.">
        <title>Draft Genome Sequence of Desulfotignum phosphitoxidans DSM 13687 Strain FiPS-3.</title>
        <authorList>
            <person name="Poehlein A."/>
            <person name="Daniel R."/>
            <person name="Simeonova D.D."/>
        </authorList>
    </citation>
    <scope>NUCLEOTIDE SEQUENCE [LARGE SCALE GENOMIC DNA]</scope>
    <source>
        <strain evidence="22 23">DSM 13687</strain>
    </source>
</reference>
<organism evidence="22 23">
    <name type="scientific">Desulfotignum phosphitoxidans DSM 13687</name>
    <dbReference type="NCBI Taxonomy" id="1286635"/>
    <lineage>
        <taxon>Bacteria</taxon>
        <taxon>Pseudomonadati</taxon>
        <taxon>Thermodesulfobacteriota</taxon>
        <taxon>Desulfobacteria</taxon>
        <taxon>Desulfobacterales</taxon>
        <taxon>Desulfobacteraceae</taxon>
        <taxon>Desulfotignum</taxon>
    </lineage>
</organism>
<dbReference type="NCBIfam" id="TIGR01494">
    <property type="entry name" value="ATPase_P-type"/>
    <property type="match status" value="1"/>
</dbReference>
<evidence type="ECO:0000256" key="8">
    <source>
        <dbReference type="ARBA" id="ARBA00022737"/>
    </source>
</evidence>
<dbReference type="GO" id="GO:0005507">
    <property type="term" value="F:copper ion binding"/>
    <property type="evidence" value="ECO:0007669"/>
    <property type="project" value="InterPro"/>
</dbReference>
<dbReference type="InterPro" id="IPR001757">
    <property type="entry name" value="P_typ_ATPase"/>
</dbReference>
<dbReference type="GO" id="GO:0043682">
    <property type="term" value="F:P-type divalent copper transporter activity"/>
    <property type="evidence" value="ECO:0007669"/>
    <property type="project" value="UniProtKB-EC"/>
</dbReference>
<evidence type="ECO:0000256" key="14">
    <source>
        <dbReference type="ARBA" id="ARBA00022989"/>
    </source>
</evidence>
<dbReference type="SUPFAM" id="SSF81653">
    <property type="entry name" value="Calcium ATPase, transduction domain A"/>
    <property type="match status" value="1"/>
</dbReference>
<gene>
    <name evidence="22" type="primary">copA</name>
    <name evidence="22" type="ORF">Dpo_1c04310</name>
</gene>
<dbReference type="GO" id="GO:0016887">
    <property type="term" value="F:ATP hydrolysis activity"/>
    <property type="evidence" value="ECO:0007669"/>
    <property type="project" value="InterPro"/>
</dbReference>
<dbReference type="RefSeq" id="WP_006963971.1">
    <property type="nucleotide sequence ID" value="NZ_APJX01000001.1"/>
</dbReference>
<evidence type="ECO:0000256" key="17">
    <source>
        <dbReference type="ARBA" id="ARBA00023136"/>
    </source>
</evidence>
<dbReference type="PANTHER" id="PTHR43520">
    <property type="entry name" value="ATP7, ISOFORM B"/>
    <property type="match status" value="1"/>
</dbReference>
<feature type="transmembrane region" description="Helical" evidence="20">
    <location>
        <begin position="93"/>
        <end position="112"/>
    </location>
</feature>
<keyword evidence="23" id="KW-1185">Reference proteome</keyword>
<dbReference type="InterPro" id="IPR006122">
    <property type="entry name" value="HMA_Cu_ion-bd"/>
</dbReference>
<evidence type="ECO:0000256" key="13">
    <source>
        <dbReference type="ARBA" id="ARBA00022967"/>
    </source>
</evidence>
<evidence type="ECO:0000256" key="1">
    <source>
        <dbReference type="ARBA" id="ARBA00004651"/>
    </source>
</evidence>
<dbReference type="NCBIfam" id="TIGR01511">
    <property type="entry name" value="ATPase-IB1_Cu"/>
    <property type="match status" value="1"/>
</dbReference>
<keyword evidence="5" id="KW-0597">Phosphoprotein</keyword>
<evidence type="ECO:0000313" key="22">
    <source>
        <dbReference type="EMBL" id="EMS81290.1"/>
    </source>
</evidence>
<dbReference type="InterPro" id="IPR059000">
    <property type="entry name" value="ATPase_P-type_domA"/>
</dbReference>
<feature type="transmembrane region" description="Helical" evidence="20">
    <location>
        <begin position="168"/>
        <end position="188"/>
    </location>
</feature>
<dbReference type="InterPro" id="IPR017969">
    <property type="entry name" value="Heavy-metal-associated_CS"/>
</dbReference>
<evidence type="ECO:0000256" key="12">
    <source>
        <dbReference type="ARBA" id="ARBA00022842"/>
    </source>
</evidence>
<feature type="transmembrane region" description="Helical" evidence="20">
    <location>
        <begin position="691"/>
        <end position="713"/>
    </location>
</feature>
<dbReference type="GO" id="GO:0055070">
    <property type="term" value="P:copper ion homeostasis"/>
    <property type="evidence" value="ECO:0007669"/>
    <property type="project" value="TreeGrafter"/>
</dbReference>
<dbReference type="Gene3D" id="3.40.50.1000">
    <property type="entry name" value="HAD superfamily/HAD-like"/>
    <property type="match status" value="1"/>
</dbReference>
<comment type="subcellular location">
    <subcellularLocation>
        <location evidence="1">Cell membrane</location>
        <topology evidence="1">Multi-pass membrane protein</topology>
    </subcellularLocation>
</comment>
<evidence type="ECO:0000256" key="20">
    <source>
        <dbReference type="RuleBase" id="RU362081"/>
    </source>
</evidence>
<dbReference type="NCBIfam" id="TIGR00003">
    <property type="entry name" value="copper ion binding protein"/>
    <property type="match status" value="2"/>
</dbReference>